<protein>
    <submittedName>
        <fullName evidence="1">Uncharacterized protein</fullName>
    </submittedName>
</protein>
<organism evidence="1">
    <name type="scientific">marine sediment metagenome</name>
    <dbReference type="NCBI Taxonomy" id="412755"/>
    <lineage>
        <taxon>unclassified sequences</taxon>
        <taxon>metagenomes</taxon>
        <taxon>ecological metagenomes</taxon>
    </lineage>
</organism>
<reference evidence="1" key="1">
    <citation type="journal article" date="2014" name="Front. Microbiol.">
        <title>High frequency of phylogenetically diverse reductive dehalogenase-homologous genes in deep subseafloor sedimentary metagenomes.</title>
        <authorList>
            <person name="Kawai M."/>
            <person name="Futagami T."/>
            <person name="Toyoda A."/>
            <person name="Takaki Y."/>
            <person name="Nishi S."/>
            <person name="Hori S."/>
            <person name="Arai W."/>
            <person name="Tsubouchi T."/>
            <person name="Morono Y."/>
            <person name="Uchiyama I."/>
            <person name="Ito T."/>
            <person name="Fujiyama A."/>
            <person name="Inagaki F."/>
            <person name="Takami H."/>
        </authorList>
    </citation>
    <scope>NUCLEOTIDE SEQUENCE</scope>
    <source>
        <strain evidence="1">Expedition CK06-06</strain>
    </source>
</reference>
<sequence>MLVFSLLPLIIGGVVSFTVTRKQLEEQAKTHLSDLAWDCGRKISYYLSEHYHDIRLLSYTDVFKGSDPAAMQKYITEKVMQAYS</sequence>
<accession>X1LLB0</accession>
<gene>
    <name evidence="1" type="ORF">S03H2_70569</name>
</gene>
<evidence type="ECO:0000313" key="1">
    <source>
        <dbReference type="EMBL" id="GAH94913.1"/>
    </source>
</evidence>
<dbReference type="EMBL" id="BARU01046937">
    <property type="protein sequence ID" value="GAH94913.1"/>
    <property type="molecule type" value="Genomic_DNA"/>
</dbReference>
<name>X1LLB0_9ZZZZ</name>
<dbReference type="AlphaFoldDB" id="X1LLB0"/>
<comment type="caution">
    <text evidence="1">The sequence shown here is derived from an EMBL/GenBank/DDBJ whole genome shotgun (WGS) entry which is preliminary data.</text>
</comment>
<feature type="non-terminal residue" evidence="1">
    <location>
        <position position="84"/>
    </location>
</feature>
<proteinExistence type="predicted"/>